<dbReference type="EMBL" id="CP001650">
    <property type="protein sequence ID" value="ADF52695.1"/>
    <property type="molecule type" value="Genomic_DNA"/>
</dbReference>
<keyword evidence="1" id="KW-0472">Membrane</keyword>
<dbReference type="STRING" id="655815.ZPR_2371"/>
<dbReference type="HOGENOM" id="CLU_2372092_0_0_10"/>
<dbReference type="KEGG" id="zpr:ZPR_2371"/>
<feature type="transmembrane region" description="Helical" evidence="1">
    <location>
        <begin position="20"/>
        <end position="40"/>
    </location>
</feature>
<keyword evidence="1" id="KW-0812">Transmembrane</keyword>
<dbReference type="Proteomes" id="UP000001654">
    <property type="component" value="Chromosome"/>
</dbReference>
<gene>
    <name evidence="2" type="ordered locus">ZPR_2371</name>
</gene>
<dbReference type="AlphaFoldDB" id="D5BD15"/>
<reference evidence="2 3" key="1">
    <citation type="journal article" date="2010" name="BMC Genomics">
        <title>The complete genome of Zunongwangia profunda SM-A87 reveals its adaptation to the deep-sea environment and ecological role in sedimentary organic nitrogen degradation.</title>
        <authorList>
            <person name="Qin Q.L."/>
            <person name="Zhang X.Y."/>
            <person name="Wang X.M."/>
            <person name="Liu G.M."/>
            <person name="Chen X.L."/>
            <person name="Xie B.B."/>
            <person name="Dang H.Y."/>
            <person name="Zhou B.C."/>
            <person name="Yu J."/>
            <person name="Zhang Y.Z."/>
        </authorList>
    </citation>
    <scope>NUCLEOTIDE SEQUENCE [LARGE SCALE GENOMIC DNA]</scope>
    <source>
        <strain evidence="3">DSM 18752 / CCTCC AB 206139 / SM-A87</strain>
    </source>
</reference>
<protein>
    <submittedName>
        <fullName evidence="2">Uncharacterized protein</fullName>
    </submittedName>
</protein>
<sequence length="95" mass="11490">MPDTMTNVEEVNTTSWKEVLPVLLWAIYALGFSVFLIRFLKNLWYLKNLIRTYENVRESLSVKVLLPFQQIPYSYFRYIFVERQAFENKTIPYEI</sequence>
<keyword evidence="3" id="KW-1185">Reference proteome</keyword>
<proteinExistence type="predicted"/>
<accession>D5BD15</accession>
<keyword evidence="1" id="KW-1133">Transmembrane helix</keyword>
<evidence type="ECO:0000313" key="3">
    <source>
        <dbReference type="Proteomes" id="UP000001654"/>
    </source>
</evidence>
<organism evidence="2 3">
    <name type="scientific">Zunongwangia profunda (strain DSM 18752 / CCTCC AB 206139 / SM-A87)</name>
    <name type="common">Wangia profunda</name>
    <dbReference type="NCBI Taxonomy" id="655815"/>
    <lineage>
        <taxon>Bacteria</taxon>
        <taxon>Pseudomonadati</taxon>
        <taxon>Bacteroidota</taxon>
        <taxon>Flavobacteriia</taxon>
        <taxon>Flavobacteriales</taxon>
        <taxon>Flavobacteriaceae</taxon>
        <taxon>Zunongwangia</taxon>
    </lineage>
</organism>
<evidence type="ECO:0000256" key="1">
    <source>
        <dbReference type="SAM" id="Phobius"/>
    </source>
</evidence>
<evidence type="ECO:0000313" key="2">
    <source>
        <dbReference type="EMBL" id="ADF52695.1"/>
    </source>
</evidence>
<name>D5BD15_ZUNPS</name>